<reference evidence="1" key="1">
    <citation type="journal article" date="2014" name="Front. Microbiol.">
        <title>High frequency of phylogenetically diverse reductive dehalogenase-homologous genes in deep subseafloor sedimentary metagenomes.</title>
        <authorList>
            <person name="Kawai M."/>
            <person name="Futagami T."/>
            <person name="Toyoda A."/>
            <person name="Takaki Y."/>
            <person name="Nishi S."/>
            <person name="Hori S."/>
            <person name="Arai W."/>
            <person name="Tsubouchi T."/>
            <person name="Morono Y."/>
            <person name="Uchiyama I."/>
            <person name="Ito T."/>
            <person name="Fujiyama A."/>
            <person name="Inagaki F."/>
            <person name="Takami H."/>
        </authorList>
    </citation>
    <scope>NUCLEOTIDE SEQUENCE</scope>
    <source>
        <strain evidence="1">Expedition CK06-06</strain>
    </source>
</reference>
<proteinExistence type="predicted"/>
<protein>
    <submittedName>
        <fullName evidence="1">Uncharacterized protein</fullName>
    </submittedName>
</protein>
<dbReference type="AlphaFoldDB" id="X1BFA8"/>
<name>X1BFA8_9ZZZZ</name>
<feature type="non-terminal residue" evidence="1">
    <location>
        <position position="92"/>
    </location>
</feature>
<comment type="caution">
    <text evidence="1">The sequence shown here is derived from an EMBL/GenBank/DDBJ whole genome shotgun (WGS) entry which is preliminary data.</text>
</comment>
<accession>X1BFA8</accession>
<sequence length="92" mass="10883">MREQLTKWLKEICRWGRDDYFLYWAGEDSSPGEYLAMVNIYTHNNQYRITAKNHKKEGRTYLGCTVSCRKPRAGEEWTRGNDLPDGNFSQET</sequence>
<evidence type="ECO:0000313" key="1">
    <source>
        <dbReference type="EMBL" id="GAG82803.1"/>
    </source>
</evidence>
<dbReference type="EMBL" id="BART01009929">
    <property type="protein sequence ID" value="GAG82803.1"/>
    <property type="molecule type" value="Genomic_DNA"/>
</dbReference>
<organism evidence="1">
    <name type="scientific">marine sediment metagenome</name>
    <dbReference type="NCBI Taxonomy" id="412755"/>
    <lineage>
        <taxon>unclassified sequences</taxon>
        <taxon>metagenomes</taxon>
        <taxon>ecological metagenomes</taxon>
    </lineage>
</organism>
<gene>
    <name evidence="1" type="ORF">S01H4_21820</name>
</gene>